<evidence type="ECO:0000256" key="6">
    <source>
        <dbReference type="ARBA" id="ARBA00022729"/>
    </source>
</evidence>
<name>A0A1E4TLE2_9ASCO</name>
<feature type="non-terminal residue" evidence="9">
    <location>
        <position position="133"/>
    </location>
</feature>
<evidence type="ECO:0000259" key="8">
    <source>
        <dbReference type="SMART" id="SM00737"/>
    </source>
</evidence>
<comment type="function">
    <text evidence="1">Catalyzes the intermembrane transfer of phosphatidylglycerol and phosphatidylinositol.</text>
</comment>
<dbReference type="GO" id="GO:0035091">
    <property type="term" value="F:phosphatidylinositol binding"/>
    <property type="evidence" value="ECO:0007669"/>
    <property type="project" value="EnsemblFungi"/>
</dbReference>
<dbReference type="InterPro" id="IPR033917">
    <property type="entry name" value="ML_PG-PI_TP"/>
</dbReference>
<keyword evidence="5" id="KW-0813">Transport</keyword>
<dbReference type="PANTHER" id="PTHR11306:SF0">
    <property type="entry name" value="PHOSPHATIDYLGLYCEROL_PHOSPHATIDYLINOSITOL TRANSFER PROTEIN"/>
    <property type="match status" value="1"/>
</dbReference>
<feature type="domain" description="MD-2-related lipid-recognition" evidence="8">
    <location>
        <begin position="10"/>
        <end position="131"/>
    </location>
</feature>
<dbReference type="EMBL" id="KV453841">
    <property type="protein sequence ID" value="ODV92586.1"/>
    <property type="molecule type" value="Genomic_DNA"/>
</dbReference>
<dbReference type="GO" id="GO:0032934">
    <property type="term" value="F:sterol binding"/>
    <property type="evidence" value="ECO:0007669"/>
    <property type="project" value="EnsemblFungi"/>
</dbReference>
<dbReference type="GO" id="GO:0000328">
    <property type="term" value="C:fungal-type vacuole lumen"/>
    <property type="evidence" value="ECO:0007669"/>
    <property type="project" value="EnsemblFungi"/>
</dbReference>
<organism evidence="9 10">
    <name type="scientific">Tortispora caseinolytica NRRL Y-17796</name>
    <dbReference type="NCBI Taxonomy" id="767744"/>
    <lineage>
        <taxon>Eukaryota</taxon>
        <taxon>Fungi</taxon>
        <taxon>Dikarya</taxon>
        <taxon>Ascomycota</taxon>
        <taxon>Saccharomycotina</taxon>
        <taxon>Trigonopsidomycetes</taxon>
        <taxon>Trigonopsidales</taxon>
        <taxon>Trigonopsidaceae</taxon>
        <taxon>Tortispora</taxon>
    </lineage>
</organism>
<evidence type="ECO:0000313" key="9">
    <source>
        <dbReference type="EMBL" id="ODV92586.1"/>
    </source>
</evidence>
<dbReference type="Pfam" id="PF02221">
    <property type="entry name" value="E1_DerP2_DerF2"/>
    <property type="match status" value="1"/>
</dbReference>
<dbReference type="InterPro" id="IPR003172">
    <property type="entry name" value="ML_dom"/>
</dbReference>
<comment type="subunit">
    <text evidence="3">Monomer.</text>
</comment>
<comment type="similarity">
    <text evidence="2">Belongs to the NPC2 family.</text>
</comment>
<dbReference type="GO" id="GO:0032366">
    <property type="term" value="P:intracellular sterol transport"/>
    <property type="evidence" value="ECO:0007669"/>
    <property type="project" value="EnsemblFungi"/>
</dbReference>
<feature type="non-terminal residue" evidence="9">
    <location>
        <position position="1"/>
    </location>
</feature>
<keyword evidence="6" id="KW-0732">Signal</keyword>
<proteinExistence type="inferred from homology"/>
<dbReference type="PANTHER" id="PTHR11306">
    <property type="entry name" value="NIEMANN PICK TYPE C2 PROTEIN NPC2-RELATED"/>
    <property type="match status" value="1"/>
</dbReference>
<keyword evidence="10" id="KW-1185">Reference proteome</keyword>
<dbReference type="SUPFAM" id="SSF81296">
    <property type="entry name" value="E set domains"/>
    <property type="match status" value="1"/>
</dbReference>
<dbReference type="InterPro" id="IPR014756">
    <property type="entry name" value="Ig_E-set"/>
</dbReference>
<evidence type="ECO:0000256" key="7">
    <source>
        <dbReference type="ARBA" id="ARBA00023055"/>
    </source>
</evidence>
<reference evidence="10" key="1">
    <citation type="submission" date="2016-02" db="EMBL/GenBank/DDBJ databases">
        <title>Comparative genomics of biotechnologically important yeasts.</title>
        <authorList>
            <consortium name="DOE Joint Genome Institute"/>
            <person name="Riley R."/>
            <person name="Haridas S."/>
            <person name="Wolfe K.H."/>
            <person name="Lopes M.R."/>
            <person name="Hittinger C.T."/>
            <person name="Goker M."/>
            <person name="Salamov A."/>
            <person name="Wisecaver J."/>
            <person name="Long T.M."/>
            <person name="Aerts A.L."/>
            <person name="Barry K."/>
            <person name="Choi C."/>
            <person name="Clum A."/>
            <person name="Coughlan A.Y."/>
            <person name="Deshpande S."/>
            <person name="Douglass A.P."/>
            <person name="Hanson S.J."/>
            <person name="Klenk H.-P."/>
            <person name="Labutti K."/>
            <person name="Lapidus A."/>
            <person name="Lindquist E."/>
            <person name="Lipzen A."/>
            <person name="Meier-Kolthoff J.P."/>
            <person name="Ohm R.A."/>
            <person name="Otillar R.P."/>
            <person name="Pangilinan J."/>
            <person name="Peng Y."/>
            <person name="Rokas A."/>
            <person name="Rosa C.A."/>
            <person name="Scheuner C."/>
            <person name="Sibirny A.A."/>
            <person name="Slot J.C."/>
            <person name="Stielow J.B."/>
            <person name="Sun H."/>
            <person name="Kurtzman C.P."/>
            <person name="Blackwell M."/>
            <person name="Jeffries T.W."/>
            <person name="Grigoriev I.V."/>
        </authorList>
    </citation>
    <scope>NUCLEOTIDE SEQUENCE [LARGE SCALE GENOMIC DNA]</scope>
    <source>
        <strain evidence="10">NRRL Y-17796</strain>
    </source>
</reference>
<evidence type="ECO:0000256" key="1">
    <source>
        <dbReference type="ARBA" id="ARBA00002053"/>
    </source>
</evidence>
<protein>
    <recommendedName>
        <fullName evidence="4">Phosphatidylglycerol/phosphatidylinositol transfer protein</fullName>
    </recommendedName>
</protein>
<dbReference type="OrthoDB" id="6409159at2759"/>
<dbReference type="Gene3D" id="2.60.40.770">
    <property type="match status" value="1"/>
</dbReference>
<dbReference type="SMART" id="SM00737">
    <property type="entry name" value="ML"/>
    <property type="match status" value="1"/>
</dbReference>
<sequence length="133" mass="14516">TKPIPGDSPVLLCDAQSKQILDVQLLNVLPNPPEAGKNITVEAYGTLSQTIEKGAYVELNVRYGMIQLIKQTVDLCDELKHVDKKCPIEKGPVSFLKEIALPDAIPPGIYSVVAQAYTYDDQEIACVTATVKF</sequence>
<dbReference type="GO" id="GO:0001786">
    <property type="term" value="F:phosphatidylserine binding"/>
    <property type="evidence" value="ECO:0007669"/>
    <property type="project" value="EnsemblFungi"/>
</dbReference>
<dbReference type="GO" id="GO:0031210">
    <property type="term" value="F:phosphatidylcholine binding"/>
    <property type="evidence" value="ECO:0007669"/>
    <property type="project" value="EnsemblFungi"/>
</dbReference>
<dbReference type="Proteomes" id="UP000095023">
    <property type="component" value="Unassembled WGS sequence"/>
</dbReference>
<keyword evidence="7" id="KW-0445">Lipid transport</keyword>
<dbReference type="AlphaFoldDB" id="A0A1E4TLE2"/>
<dbReference type="CDD" id="cd00917">
    <property type="entry name" value="PG-PI_TP"/>
    <property type="match status" value="1"/>
</dbReference>
<gene>
    <name evidence="9" type="ORF">CANCADRAFT_14931</name>
</gene>
<evidence type="ECO:0000256" key="4">
    <source>
        <dbReference type="ARBA" id="ARBA00016056"/>
    </source>
</evidence>
<evidence type="ECO:0000256" key="3">
    <source>
        <dbReference type="ARBA" id="ARBA00011245"/>
    </source>
</evidence>
<evidence type="ECO:0000256" key="2">
    <source>
        <dbReference type="ARBA" id="ARBA00006370"/>
    </source>
</evidence>
<evidence type="ECO:0000313" key="10">
    <source>
        <dbReference type="Proteomes" id="UP000095023"/>
    </source>
</evidence>
<evidence type="ECO:0000256" key="5">
    <source>
        <dbReference type="ARBA" id="ARBA00022448"/>
    </source>
</evidence>
<accession>A0A1E4TLE2</accession>
<dbReference type="InterPro" id="IPR039670">
    <property type="entry name" value="NPC2-like"/>
</dbReference>